<feature type="domain" description="AAA+ ATPase" evidence="1">
    <location>
        <begin position="165"/>
        <end position="311"/>
    </location>
</feature>
<keyword evidence="3" id="KW-1185">Reference proteome</keyword>
<dbReference type="Pfam" id="PF07319">
    <property type="entry name" value="DnaI_N"/>
    <property type="match status" value="1"/>
</dbReference>
<evidence type="ECO:0000313" key="3">
    <source>
        <dbReference type="Proteomes" id="UP000654993"/>
    </source>
</evidence>
<dbReference type="Gene3D" id="3.40.50.300">
    <property type="entry name" value="P-loop containing nucleotide triphosphate hydrolases"/>
    <property type="match status" value="1"/>
</dbReference>
<dbReference type="Pfam" id="PF01695">
    <property type="entry name" value="IstB_IS21"/>
    <property type="match status" value="1"/>
</dbReference>
<dbReference type="InterPro" id="IPR002611">
    <property type="entry name" value="IstB_ATP-bd"/>
</dbReference>
<proteinExistence type="predicted"/>
<accession>A0A916VGY2</accession>
<dbReference type="InterPro" id="IPR027417">
    <property type="entry name" value="P-loop_NTPase"/>
</dbReference>
<reference evidence="2" key="1">
    <citation type="submission" date="2020-08" db="EMBL/GenBank/DDBJ databases">
        <authorList>
            <person name="Uke A."/>
            <person name="Chhe C."/>
            <person name="Baramee S."/>
            <person name="Kosugi A."/>
        </authorList>
    </citation>
    <scope>NUCLEOTIDE SEQUENCE</scope>
    <source>
        <strain evidence="2">DA-C8</strain>
    </source>
</reference>
<evidence type="ECO:0000259" key="1">
    <source>
        <dbReference type="SMART" id="SM00382"/>
    </source>
</evidence>
<name>A0A916VGY2_9BACL</name>
<dbReference type="GO" id="GO:0006260">
    <property type="term" value="P:DNA replication"/>
    <property type="evidence" value="ECO:0007669"/>
    <property type="project" value="TreeGrafter"/>
</dbReference>
<dbReference type="EMBL" id="BMAQ01000033">
    <property type="protein sequence ID" value="GFR39021.1"/>
    <property type="molecule type" value="Genomic_DNA"/>
</dbReference>
<dbReference type="GO" id="GO:0005524">
    <property type="term" value="F:ATP binding"/>
    <property type="evidence" value="ECO:0007669"/>
    <property type="project" value="InterPro"/>
</dbReference>
<reference evidence="2" key="2">
    <citation type="journal article" date="2021" name="Data Brief">
        <title>Draft genome sequence data of the facultative, thermophilic, xylanolytic bacterium Paenibacillus sp. strain DA-C8.</title>
        <authorList>
            <person name="Chhe C."/>
            <person name="Uke A."/>
            <person name="Baramee S."/>
            <person name="Ungkulpasvich U."/>
            <person name="Tachaapaikoon C."/>
            <person name="Pason P."/>
            <person name="Waeonukul R."/>
            <person name="Ratanakhanokchai K."/>
            <person name="Kosugi A."/>
        </authorList>
    </citation>
    <scope>NUCLEOTIDE SEQUENCE</scope>
    <source>
        <strain evidence="2">DA-C8</strain>
    </source>
</reference>
<dbReference type="AlphaFoldDB" id="A0A916VGY2"/>
<gene>
    <name evidence="2" type="primary">dnaI</name>
    <name evidence="2" type="ORF">PRECH8_23170</name>
</gene>
<dbReference type="PANTHER" id="PTHR30050:SF8">
    <property type="entry name" value="PRIMOSOMAL PROTEIN DNAI"/>
    <property type="match status" value="1"/>
</dbReference>
<dbReference type="RefSeq" id="WP_200967237.1">
    <property type="nucleotide sequence ID" value="NZ_BMAQ01000033.1"/>
</dbReference>
<dbReference type="InterPro" id="IPR009928">
    <property type="entry name" value="DnaI_N"/>
</dbReference>
<dbReference type="NCBIfam" id="NF006505">
    <property type="entry name" value="PRK08939.1"/>
    <property type="match status" value="1"/>
</dbReference>
<comment type="caution">
    <text evidence="2">The sequence shown here is derived from an EMBL/GenBank/DDBJ whole genome shotgun (WGS) entry which is preliminary data.</text>
</comment>
<evidence type="ECO:0000313" key="2">
    <source>
        <dbReference type="EMBL" id="GFR39021.1"/>
    </source>
</evidence>
<sequence length="321" mass="37478">MESLGELLQALRRSPYMKRAEEMKRELLADPLVAELRERHPEIDDALLVSHMNQVSQYVKESHRCKNCPGLDRCPNDLAGHYTKLEVHNIADKTYLVDTKVPCKLWTAKQAQERIRRRIRSFYVDEQVLSGRYSLEEILRVDRERVKAVEKVAEYIAHVQERGLPNKGLYLYGKFGTGKTFLMGYMLYELARYGYTGVIIYMPDFMEDLKSMFAEPQQLKDTIEMLKETDLLVFDDIGSENLNPWARDHVLGTILNYRMNRKPTFFTSNYDLDALEQHFSFTNRVGEELHKGQRIMDRIRPFVEAVPVNGRNKRGMTSESV</sequence>
<dbReference type="InterPro" id="IPR003593">
    <property type="entry name" value="AAA+_ATPase"/>
</dbReference>
<dbReference type="Proteomes" id="UP000654993">
    <property type="component" value="Unassembled WGS sequence"/>
</dbReference>
<dbReference type="PANTHER" id="PTHR30050">
    <property type="entry name" value="CHROMOSOMAL REPLICATION INITIATOR PROTEIN DNAA"/>
    <property type="match status" value="1"/>
</dbReference>
<dbReference type="SMART" id="SM00382">
    <property type="entry name" value="AAA"/>
    <property type="match status" value="1"/>
</dbReference>
<dbReference type="CDD" id="cd00009">
    <property type="entry name" value="AAA"/>
    <property type="match status" value="1"/>
</dbReference>
<dbReference type="SUPFAM" id="SSF52540">
    <property type="entry name" value="P-loop containing nucleoside triphosphate hydrolases"/>
    <property type="match status" value="1"/>
</dbReference>
<organism evidence="2 3">
    <name type="scientific">Insulibacter thermoxylanivorax</name>
    <dbReference type="NCBI Taxonomy" id="2749268"/>
    <lineage>
        <taxon>Bacteria</taxon>
        <taxon>Bacillati</taxon>
        <taxon>Bacillota</taxon>
        <taxon>Bacilli</taxon>
        <taxon>Bacillales</taxon>
        <taxon>Paenibacillaceae</taxon>
        <taxon>Insulibacter</taxon>
    </lineage>
</organism>
<protein>
    <submittedName>
        <fullName evidence="2">Primosomal protein DnaI</fullName>
    </submittedName>
</protein>